<feature type="transmembrane region" description="Helical" evidence="1">
    <location>
        <begin position="20"/>
        <end position="40"/>
    </location>
</feature>
<evidence type="ECO:0000313" key="2">
    <source>
        <dbReference type="EMBL" id="AAO49096.1"/>
    </source>
</evidence>
<dbReference type="EMBL" id="AF489470">
    <property type="protein sequence ID" value="AAO49096.1"/>
    <property type="molecule type" value="Genomic_DNA"/>
</dbReference>
<reference evidence="2" key="1">
    <citation type="journal article" date="2003" name="J. Mol. Evol.">
        <title>Frequent mitochondrial gene rearrangements at the hymenopteran nad3-nad5 junction.</title>
        <authorList>
            <person name="Dowton M."/>
            <person name="Castro L.R."/>
            <person name="Campbell S.L."/>
            <person name="Bargon S.D."/>
            <person name="Austin A.D."/>
        </authorList>
    </citation>
    <scope>NUCLEOTIDE SEQUENCE</scope>
    <source>
        <strain evidence="2">M145</strain>
    </source>
</reference>
<proteinExistence type="predicted"/>
<accession>Q85JU9</accession>
<organism evidence="2">
    <name type="scientific">Ceratobaeus sp. M145</name>
    <dbReference type="NCBI Taxonomy" id="161189"/>
    <lineage>
        <taxon>Eukaryota</taxon>
        <taxon>Metazoa</taxon>
        <taxon>Ecdysozoa</taxon>
        <taxon>Arthropoda</taxon>
        <taxon>Hexapoda</taxon>
        <taxon>Insecta</taxon>
        <taxon>Pterygota</taxon>
        <taxon>Neoptera</taxon>
        <taxon>Endopterygota</taxon>
        <taxon>Hymenoptera</taxon>
        <taxon>Apocrita</taxon>
        <taxon>Proctotrupomorpha</taxon>
        <taxon>Platygastroidea</taxon>
        <taxon>Scelionidae</taxon>
        <taxon>Scelioninae</taxon>
        <taxon>Ceratobaeus</taxon>
    </lineage>
</organism>
<protein>
    <submittedName>
        <fullName evidence="2">NADH dehydrogenase 3</fullName>
    </submittedName>
</protein>
<keyword evidence="1" id="KW-1133">Transmembrane helix</keyword>
<feature type="non-terminal residue" evidence="2">
    <location>
        <position position="1"/>
    </location>
</feature>
<dbReference type="AlphaFoldDB" id="Q85JU9"/>
<evidence type="ECO:0000256" key="1">
    <source>
        <dbReference type="SAM" id="Phobius"/>
    </source>
</evidence>
<keyword evidence="1" id="KW-0812">Transmembrane</keyword>
<name>Q85JU9_9HYME</name>
<sequence length="47" mass="5729">EISIMLPMIQKMHFFLINKLIFTFSIIIIILIIGLLIEWWNNLIKWN</sequence>
<geneLocation type="mitochondrion" evidence="2"/>
<keyword evidence="1" id="KW-0472">Membrane</keyword>
<keyword evidence="2" id="KW-0496">Mitochondrion</keyword>